<feature type="transmembrane region" description="Helical" evidence="7">
    <location>
        <begin position="35"/>
        <end position="57"/>
    </location>
</feature>
<feature type="transmembrane region" description="Helical" evidence="7">
    <location>
        <begin position="77"/>
        <end position="100"/>
    </location>
</feature>
<proteinExistence type="predicted"/>
<dbReference type="PRINTS" id="PR01165">
    <property type="entry name" value="CYCOXIDASEI"/>
</dbReference>
<feature type="transmembrane region" description="Helical" evidence="7">
    <location>
        <begin position="326"/>
        <end position="348"/>
    </location>
</feature>
<keyword evidence="2" id="KW-0249">Electron transport</keyword>
<evidence type="ECO:0000259" key="8">
    <source>
        <dbReference type="PROSITE" id="PS50855"/>
    </source>
</evidence>
<reference evidence="9 10" key="1">
    <citation type="journal article" date="2021" name="Microbiol. Spectr.">
        <title>A Single Bacterium Capable of Oxidation and Reduction of Iron at Circumneutral pH.</title>
        <authorList>
            <person name="Kato S."/>
            <person name="Ohkuma M."/>
        </authorList>
    </citation>
    <scope>NUCLEOTIDE SEQUENCE [LARGE SCALE GENOMIC DNA]</scope>
    <source>
        <strain evidence="9 10">MIZ03</strain>
    </source>
</reference>
<evidence type="ECO:0000256" key="5">
    <source>
        <dbReference type="ARBA" id="ARBA00023136"/>
    </source>
</evidence>
<feature type="transmembrane region" description="Helical" evidence="7">
    <location>
        <begin position="167"/>
        <end position="193"/>
    </location>
</feature>
<accession>A0ABN6DDF6</accession>
<dbReference type="InterPro" id="IPR000883">
    <property type="entry name" value="Cyt_C_Oxase_1"/>
</dbReference>
<feature type="transmembrane region" description="Helical" evidence="7">
    <location>
        <begin position="471"/>
        <end position="494"/>
    </location>
</feature>
<evidence type="ECO:0000256" key="3">
    <source>
        <dbReference type="ARBA" id="ARBA00022692"/>
    </source>
</evidence>
<feature type="transmembrane region" description="Helical" evidence="7">
    <location>
        <begin position="121"/>
        <end position="147"/>
    </location>
</feature>
<evidence type="ECO:0000256" key="6">
    <source>
        <dbReference type="ARBA" id="ARBA00047816"/>
    </source>
</evidence>
<dbReference type="EMBL" id="AP024238">
    <property type="protein sequence ID" value="BCO28836.1"/>
    <property type="molecule type" value="Genomic_DNA"/>
</dbReference>
<dbReference type="PANTHER" id="PTHR10422:SF18">
    <property type="entry name" value="CYTOCHROME C OXIDASE SUBUNIT 1"/>
    <property type="match status" value="1"/>
</dbReference>
<comment type="catalytic activity">
    <reaction evidence="6">
        <text>4 Fe(II)-[cytochrome c] + O2 + 8 H(+)(in) = 4 Fe(III)-[cytochrome c] + 2 H2O + 4 H(+)(out)</text>
        <dbReference type="Rhea" id="RHEA:11436"/>
        <dbReference type="Rhea" id="RHEA-COMP:10350"/>
        <dbReference type="Rhea" id="RHEA-COMP:14399"/>
        <dbReference type="ChEBI" id="CHEBI:15377"/>
        <dbReference type="ChEBI" id="CHEBI:15378"/>
        <dbReference type="ChEBI" id="CHEBI:15379"/>
        <dbReference type="ChEBI" id="CHEBI:29033"/>
        <dbReference type="ChEBI" id="CHEBI:29034"/>
        <dbReference type="EC" id="7.1.1.9"/>
    </reaction>
</comment>
<gene>
    <name evidence="9" type="ORF">MIZ03_3746</name>
</gene>
<evidence type="ECO:0000313" key="10">
    <source>
        <dbReference type="Proteomes" id="UP000824366"/>
    </source>
</evidence>
<dbReference type="Pfam" id="PF00115">
    <property type="entry name" value="COX1"/>
    <property type="match status" value="1"/>
</dbReference>
<evidence type="ECO:0000256" key="4">
    <source>
        <dbReference type="ARBA" id="ARBA00022989"/>
    </source>
</evidence>
<feature type="transmembrane region" description="Helical" evidence="7">
    <location>
        <begin position="430"/>
        <end position="451"/>
    </location>
</feature>
<keyword evidence="2" id="KW-0679">Respiratory chain</keyword>
<dbReference type="PANTHER" id="PTHR10422">
    <property type="entry name" value="CYTOCHROME C OXIDASE SUBUNIT 1"/>
    <property type="match status" value="1"/>
</dbReference>
<keyword evidence="2" id="KW-0813">Transport</keyword>
<evidence type="ECO:0000256" key="2">
    <source>
        <dbReference type="ARBA" id="ARBA00022660"/>
    </source>
</evidence>
<dbReference type="CDD" id="cd01663">
    <property type="entry name" value="Cyt_c_Oxidase_I"/>
    <property type="match status" value="1"/>
</dbReference>
<name>A0ABN6DDF6_9BURK</name>
<feature type="transmembrane region" description="Helical" evidence="7">
    <location>
        <begin position="360"/>
        <end position="380"/>
    </location>
</feature>
<organism evidence="9 10">
    <name type="scientific">Rhodoferax lithotrophicus</name>
    <dbReference type="NCBI Taxonomy" id="2798804"/>
    <lineage>
        <taxon>Bacteria</taxon>
        <taxon>Pseudomonadati</taxon>
        <taxon>Pseudomonadota</taxon>
        <taxon>Betaproteobacteria</taxon>
        <taxon>Burkholderiales</taxon>
        <taxon>Comamonadaceae</taxon>
        <taxon>Rhodoferax</taxon>
    </lineage>
</organism>
<feature type="transmembrane region" description="Helical" evidence="7">
    <location>
        <begin position="296"/>
        <end position="314"/>
    </location>
</feature>
<dbReference type="Proteomes" id="UP000824366">
    <property type="component" value="Chromosome"/>
</dbReference>
<evidence type="ECO:0000256" key="7">
    <source>
        <dbReference type="SAM" id="Phobius"/>
    </source>
</evidence>
<feature type="transmembrane region" description="Helical" evidence="7">
    <location>
        <begin position="400"/>
        <end position="418"/>
    </location>
</feature>
<dbReference type="InterPro" id="IPR036927">
    <property type="entry name" value="Cyt_c_oxase-like_su1_sf"/>
</dbReference>
<dbReference type="InterPro" id="IPR023616">
    <property type="entry name" value="Cyt_c_oxase-like_su1_dom"/>
</dbReference>
<sequence length="534" mass="59336">MAHDMSHGLPVGDSHDAHYKGGWVRWLETTNHKDIGIMYLIFGFAMLFIGGAMILTVRLELFQPGLQFVQPELFNQLITLHGLIMVFGFAMPAATGLANYMLPMMIGAPDMALPRLNNWGFWILPPAAIMLTLPFFLGIMGVGPGAVDTGWTMYAPLSIQSGWGMDFAIFAIHMLGVSSILGSINVIVTILNMRAPGMTIMKMPLFAHGFLMTAVLLITIMPVFAGGVTMVLMDRHFDTHFFNAAGGGDPVLWQHIFWFMGHPEVYVLLLPIAGALPHVFSAFARKPIYGYKAQVYSFWAIAGLGLVVWAHHMFTSGMSLGSQIYFMYITMAISFPLAVLFFCWIATIWQGSMSFETPMLFALGSLVLFGWGGVTGLALSDAAADPQYHNAYFMVAHFHYAFYPTAVMGAMAAVYYWLPKWTGHMLNETLGKWHFWVTIVGFNLTFIPQFFVGLAGMPRRIPDYPVMFAEWNMISSMGAFILGSAHLIFVYNIYKTIKEGEKAADKAWDGAEGLEWTVPSPAPYHTFETPPVIK</sequence>
<dbReference type="InterPro" id="IPR033944">
    <property type="entry name" value="Cyt_c_oxase_su1_dom"/>
</dbReference>
<keyword evidence="3 7" id="KW-0812">Transmembrane</keyword>
<keyword evidence="4 7" id="KW-1133">Transmembrane helix</keyword>
<comment type="subcellular location">
    <subcellularLocation>
        <location evidence="1">Membrane</location>
        <topology evidence="1">Multi-pass membrane protein</topology>
    </subcellularLocation>
</comment>
<evidence type="ECO:0000256" key="1">
    <source>
        <dbReference type="ARBA" id="ARBA00004141"/>
    </source>
</evidence>
<feature type="transmembrane region" description="Helical" evidence="7">
    <location>
        <begin position="205"/>
        <end position="233"/>
    </location>
</feature>
<feature type="domain" description="Cytochrome oxidase subunit I profile" evidence="8">
    <location>
        <begin position="17"/>
        <end position="534"/>
    </location>
</feature>
<dbReference type="RefSeq" id="WP_223904747.1">
    <property type="nucleotide sequence ID" value="NZ_AP024238.1"/>
</dbReference>
<evidence type="ECO:0000313" key="9">
    <source>
        <dbReference type="EMBL" id="BCO28836.1"/>
    </source>
</evidence>
<protein>
    <submittedName>
        <fullName evidence="9">Cytochrome c oxidase subunit 1</fullName>
    </submittedName>
</protein>
<dbReference type="SUPFAM" id="SSF81442">
    <property type="entry name" value="Cytochrome c oxidase subunit I-like"/>
    <property type="match status" value="1"/>
</dbReference>
<keyword evidence="10" id="KW-1185">Reference proteome</keyword>
<keyword evidence="5 7" id="KW-0472">Membrane</keyword>
<feature type="transmembrane region" description="Helical" evidence="7">
    <location>
        <begin position="265"/>
        <end position="284"/>
    </location>
</feature>
<dbReference type="Gene3D" id="1.20.210.10">
    <property type="entry name" value="Cytochrome c oxidase-like, subunit I domain"/>
    <property type="match status" value="1"/>
</dbReference>
<dbReference type="PROSITE" id="PS50855">
    <property type="entry name" value="COX1"/>
    <property type="match status" value="1"/>
</dbReference>